<accession>A0A0D2J5T4</accession>
<protein>
    <submittedName>
        <fullName evidence="1">Uncharacterized protein</fullName>
    </submittedName>
</protein>
<reference evidence="1 2" key="1">
    <citation type="journal article" date="2013" name="BMC Genomics">
        <title>Reconstruction of the lipid metabolism for the microalga Monoraphidium neglectum from its genome sequence reveals characteristics suitable for biofuel production.</title>
        <authorList>
            <person name="Bogen C."/>
            <person name="Al-Dilaimi A."/>
            <person name="Albersmeier A."/>
            <person name="Wichmann J."/>
            <person name="Grundmann M."/>
            <person name="Rupp O."/>
            <person name="Lauersen K.J."/>
            <person name="Blifernez-Klassen O."/>
            <person name="Kalinowski J."/>
            <person name="Goesmann A."/>
            <person name="Mussgnug J.H."/>
            <person name="Kruse O."/>
        </authorList>
    </citation>
    <scope>NUCLEOTIDE SEQUENCE [LARGE SCALE GENOMIC DNA]</scope>
    <source>
        <strain evidence="1 2">SAG 48.87</strain>
    </source>
</reference>
<evidence type="ECO:0000313" key="2">
    <source>
        <dbReference type="Proteomes" id="UP000054498"/>
    </source>
</evidence>
<organism evidence="1 2">
    <name type="scientific">Monoraphidium neglectum</name>
    <dbReference type="NCBI Taxonomy" id="145388"/>
    <lineage>
        <taxon>Eukaryota</taxon>
        <taxon>Viridiplantae</taxon>
        <taxon>Chlorophyta</taxon>
        <taxon>core chlorophytes</taxon>
        <taxon>Chlorophyceae</taxon>
        <taxon>CS clade</taxon>
        <taxon>Sphaeropleales</taxon>
        <taxon>Selenastraceae</taxon>
        <taxon>Monoraphidium</taxon>
    </lineage>
</organism>
<dbReference type="KEGG" id="mng:MNEG_12726"/>
<evidence type="ECO:0000313" key="1">
    <source>
        <dbReference type="EMBL" id="KIY95237.1"/>
    </source>
</evidence>
<name>A0A0D2J5T4_9CHLO</name>
<gene>
    <name evidence="1" type="ORF">MNEG_12726</name>
</gene>
<proteinExistence type="predicted"/>
<keyword evidence="2" id="KW-1185">Reference proteome</keyword>
<dbReference type="GeneID" id="25730117"/>
<dbReference type="RefSeq" id="XP_013894257.1">
    <property type="nucleotide sequence ID" value="XM_014038803.1"/>
</dbReference>
<dbReference type="EMBL" id="KK103617">
    <property type="protein sequence ID" value="KIY95237.1"/>
    <property type="molecule type" value="Genomic_DNA"/>
</dbReference>
<dbReference type="STRING" id="145388.A0A0D2J5T4"/>
<dbReference type="Proteomes" id="UP000054498">
    <property type="component" value="Unassembled WGS sequence"/>
</dbReference>
<dbReference type="AlphaFoldDB" id="A0A0D2J5T4"/>
<sequence>MTNLRRLTLITAPEFPSSFASGLTVVTRLRRLALLQVGLGVGAVEALKRLQSAVARALPRCRFEALPDPHALPWDADAVYARGAAPARAAACRGDAQGAFRLRPSAAGGGAVRGLGCGVGSGRAGECGDGNDSDDGLTMWDASPRVDAGGPLAGCMQGQGGMRLVRTNWPAW</sequence>